<feature type="domain" description="Glycoside hydrolase family 5" evidence="7">
    <location>
        <begin position="47"/>
        <end position="371"/>
    </location>
</feature>
<keyword evidence="3 4" id="KW-0326">Glycosidase</keyword>
<name>A0ABW2RZX1_9NOCA</name>
<evidence type="ECO:0000259" key="7">
    <source>
        <dbReference type="Pfam" id="PF00150"/>
    </source>
</evidence>
<dbReference type="EMBL" id="JBHTCS010000017">
    <property type="protein sequence ID" value="MFC7449416.1"/>
    <property type="molecule type" value="Genomic_DNA"/>
</dbReference>
<evidence type="ECO:0000256" key="3">
    <source>
        <dbReference type="ARBA" id="ARBA00023295"/>
    </source>
</evidence>
<evidence type="ECO:0000256" key="5">
    <source>
        <dbReference type="SAM" id="MobiDB-lite"/>
    </source>
</evidence>
<feature type="compositionally biased region" description="Gly residues" evidence="5">
    <location>
        <begin position="497"/>
        <end position="506"/>
    </location>
</feature>
<dbReference type="Pfam" id="PF00150">
    <property type="entry name" value="Cellulase"/>
    <property type="match status" value="1"/>
</dbReference>
<keyword evidence="6" id="KW-0732">Signal</keyword>
<evidence type="ECO:0000256" key="2">
    <source>
        <dbReference type="ARBA" id="ARBA00022801"/>
    </source>
</evidence>
<organism evidence="9 10">
    <name type="scientific">Rhodococcus daqingensis</name>
    <dbReference type="NCBI Taxonomy" id="2479363"/>
    <lineage>
        <taxon>Bacteria</taxon>
        <taxon>Bacillati</taxon>
        <taxon>Actinomycetota</taxon>
        <taxon>Actinomycetes</taxon>
        <taxon>Mycobacteriales</taxon>
        <taxon>Nocardiaceae</taxon>
        <taxon>Rhodococcus</taxon>
    </lineage>
</organism>
<evidence type="ECO:0000313" key="10">
    <source>
        <dbReference type="Proteomes" id="UP001596484"/>
    </source>
</evidence>
<dbReference type="InterPro" id="IPR041036">
    <property type="entry name" value="GH5_C"/>
</dbReference>
<dbReference type="PANTHER" id="PTHR31308:SF3">
    <property type="entry name" value="ENDOGLYCOCERAMIDASE"/>
    <property type="match status" value="1"/>
</dbReference>
<dbReference type="InterPro" id="IPR013780">
    <property type="entry name" value="Glyco_hydro_b"/>
</dbReference>
<dbReference type="RefSeq" id="WP_378406349.1">
    <property type="nucleotide sequence ID" value="NZ_JBHTCS010000017.1"/>
</dbReference>
<feature type="region of interest" description="Disordered" evidence="5">
    <location>
        <begin position="469"/>
        <end position="506"/>
    </location>
</feature>
<evidence type="ECO:0000256" key="6">
    <source>
        <dbReference type="SAM" id="SignalP"/>
    </source>
</evidence>
<protein>
    <submittedName>
        <fullName evidence="9">Cellulase family glycosylhydrolase</fullName>
    </submittedName>
</protein>
<dbReference type="InterPro" id="IPR052066">
    <property type="entry name" value="Glycosphingolipid_Hydrolases"/>
</dbReference>
<accession>A0ABW2RZX1</accession>
<dbReference type="SUPFAM" id="SSF51445">
    <property type="entry name" value="(Trans)glycosidases"/>
    <property type="match status" value="1"/>
</dbReference>
<evidence type="ECO:0000259" key="8">
    <source>
        <dbReference type="Pfam" id="PF18564"/>
    </source>
</evidence>
<feature type="domain" description="Glycoside hydrolase family 5 C-terminal" evidence="8">
    <location>
        <begin position="394"/>
        <end position="469"/>
    </location>
</feature>
<keyword evidence="2 4" id="KW-0378">Hydrolase</keyword>
<sequence length="506" mass="54359">MHRLLAIGFATALLGTLVTSAPAIATADEVERPPASQVHAEGRSLVDAFGRTVLLHGVNNVDKSAPYLNPGDGLTITDQDADLLTRHGFNTVRLGVSFDGLMPERGRIDDAYLERIAGTVDMLAARGIHVLLDNHQDGLSNIWGGNGFPAWSIEARPLPGEPNPGFPMNYLMPTMNLGWDEVWNNTHGVLDHLGTALGALAAKVNDKPGVVGIELMNEPWPGTPFLTCFPNGCPDFDRKYQAAMQKLTDHVRAANPTVPVFWEPNVTWNQLMPTNLANPPATPAISDPNIVFAPHDYCIPSQLAIYLRLPEALRAGCELQQENTWRNIDAFTARAGIPTVVTEFGDGDPTVLSSTLARADARFIGWQYWHYSSIFGPTGRPDPFLGEVGRQLVRTYPQATAGQPVQLRFNPEGGDFEYTYRPRPAARPTEIYVSDLHYPGGYVAEVQGGQVTSAPGARIVTVETDGAAPVTVRIHRPDSTGDDLPEAAGSAESGSSGSVGAGSSGS</sequence>
<evidence type="ECO:0000256" key="4">
    <source>
        <dbReference type="RuleBase" id="RU361153"/>
    </source>
</evidence>
<feature type="compositionally biased region" description="Low complexity" evidence="5">
    <location>
        <begin position="487"/>
        <end position="496"/>
    </location>
</feature>
<dbReference type="InterPro" id="IPR001547">
    <property type="entry name" value="Glyco_hydro_5"/>
</dbReference>
<keyword evidence="10" id="KW-1185">Reference proteome</keyword>
<proteinExistence type="inferred from homology"/>
<feature type="signal peptide" evidence="6">
    <location>
        <begin position="1"/>
        <end position="25"/>
    </location>
</feature>
<gene>
    <name evidence="9" type="ORF">ACFQS9_16085</name>
</gene>
<dbReference type="Pfam" id="PF18564">
    <property type="entry name" value="Glyco_hydro_5_C"/>
    <property type="match status" value="1"/>
</dbReference>
<dbReference type="Proteomes" id="UP001596484">
    <property type="component" value="Unassembled WGS sequence"/>
</dbReference>
<comment type="similarity">
    <text evidence="1 4">Belongs to the glycosyl hydrolase 5 (cellulase A) family.</text>
</comment>
<dbReference type="Gene3D" id="2.60.40.1180">
    <property type="entry name" value="Golgi alpha-mannosidase II"/>
    <property type="match status" value="1"/>
</dbReference>
<comment type="caution">
    <text evidence="9">The sequence shown here is derived from an EMBL/GenBank/DDBJ whole genome shotgun (WGS) entry which is preliminary data.</text>
</comment>
<dbReference type="PANTHER" id="PTHR31308">
    <property type="match status" value="1"/>
</dbReference>
<evidence type="ECO:0000313" key="9">
    <source>
        <dbReference type="EMBL" id="MFC7449416.1"/>
    </source>
</evidence>
<reference evidence="10" key="1">
    <citation type="journal article" date="2019" name="Int. J. Syst. Evol. Microbiol.">
        <title>The Global Catalogue of Microorganisms (GCM) 10K type strain sequencing project: providing services to taxonomists for standard genome sequencing and annotation.</title>
        <authorList>
            <consortium name="The Broad Institute Genomics Platform"/>
            <consortium name="The Broad Institute Genome Sequencing Center for Infectious Disease"/>
            <person name="Wu L."/>
            <person name="Ma J."/>
        </authorList>
    </citation>
    <scope>NUCLEOTIDE SEQUENCE [LARGE SCALE GENOMIC DNA]</scope>
    <source>
        <strain evidence="10">ICMP 19430</strain>
    </source>
</reference>
<dbReference type="InterPro" id="IPR017853">
    <property type="entry name" value="GH"/>
</dbReference>
<evidence type="ECO:0000256" key="1">
    <source>
        <dbReference type="ARBA" id="ARBA00005641"/>
    </source>
</evidence>
<feature type="chain" id="PRO_5047186733" evidence="6">
    <location>
        <begin position="26"/>
        <end position="506"/>
    </location>
</feature>
<dbReference type="Gene3D" id="3.20.20.80">
    <property type="entry name" value="Glycosidases"/>
    <property type="match status" value="1"/>
</dbReference>